<dbReference type="InterPro" id="IPR050131">
    <property type="entry name" value="Peptidase_S8_subtilisin-like"/>
</dbReference>
<dbReference type="InterPro" id="IPR023827">
    <property type="entry name" value="Peptidase_S8_Asp-AS"/>
</dbReference>
<proteinExistence type="inferred from homology"/>
<dbReference type="Gene3D" id="3.40.50.200">
    <property type="entry name" value="Peptidase S8/S53 domain"/>
    <property type="match status" value="1"/>
</dbReference>
<evidence type="ECO:0000313" key="10">
    <source>
        <dbReference type="EMBL" id="AYG64448.1"/>
    </source>
</evidence>
<evidence type="ECO:0000256" key="1">
    <source>
        <dbReference type="ARBA" id="ARBA00011073"/>
    </source>
</evidence>
<dbReference type="PROSITE" id="PS51892">
    <property type="entry name" value="SUBTILASE"/>
    <property type="match status" value="1"/>
</dbReference>
<evidence type="ECO:0000259" key="9">
    <source>
        <dbReference type="Pfam" id="PF00082"/>
    </source>
</evidence>
<evidence type="ECO:0000256" key="7">
    <source>
        <dbReference type="PROSITE-ProRule" id="PRU01240"/>
    </source>
</evidence>
<gene>
    <name evidence="10" type="ORF">CCGE525_37610</name>
</gene>
<dbReference type="PANTHER" id="PTHR43806">
    <property type="entry name" value="PEPTIDASE S8"/>
    <property type="match status" value="1"/>
</dbReference>
<feature type="domain" description="Peptidase S8/S53" evidence="9">
    <location>
        <begin position="141"/>
        <end position="392"/>
    </location>
</feature>
<dbReference type="InterPro" id="IPR034202">
    <property type="entry name" value="Subtilisin_Carlsberg-like"/>
</dbReference>
<dbReference type="Gene3D" id="3.30.70.80">
    <property type="entry name" value="Peptidase S8 propeptide/proteinase inhibitor I9"/>
    <property type="match status" value="1"/>
</dbReference>
<dbReference type="AlphaFoldDB" id="A0A387G1N7"/>
<comment type="similarity">
    <text evidence="1 7 8">Belongs to the peptidase S8 family.</text>
</comment>
<evidence type="ECO:0000256" key="5">
    <source>
        <dbReference type="ARBA" id="ARBA00022825"/>
    </source>
</evidence>
<dbReference type="PANTHER" id="PTHR43806:SF11">
    <property type="entry name" value="CEREVISIN-RELATED"/>
    <property type="match status" value="1"/>
</dbReference>
<dbReference type="PROSITE" id="PS00138">
    <property type="entry name" value="SUBTILASE_SER"/>
    <property type="match status" value="1"/>
</dbReference>
<dbReference type="CDD" id="cd07477">
    <property type="entry name" value="Peptidases_S8_Subtilisin_subset"/>
    <property type="match status" value="1"/>
</dbReference>
<dbReference type="PROSITE" id="PS00137">
    <property type="entry name" value="SUBTILASE_HIS"/>
    <property type="match status" value="1"/>
</dbReference>
<evidence type="ECO:0000256" key="2">
    <source>
        <dbReference type="ARBA" id="ARBA00022670"/>
    </source>
</evidence>
<dbReference type="GO" id="GO:0006508">
    <property type="term" value="P:proteolysis"/>
    <property type="evidence" value="ECO:0007669"/>
    <property type="project" value="UniProtKB-KW"/>
</dbReference>
<keyword evidence="3" id="KW-0479">Metal-binding</keyword>
<evidence type="ECO:0000256" key="8">
    <source>
        <dbReference type="RuleBase" id="RU003355"/>
    </source>
</evidence>
<dbReference type="GO" id="GO:0046872">
    <property type="term" value="F:metal ion binding"/>
    <property type="evidence" value="ECO:0007669"/>
    <property type="project" value="UniProtKB-KW"/>
</dbReference>
<dbReference type="GO" id="GO:0004252">
    <property type="term" value="F:serine-type endopeptidase activity"/>
    <property type="evidence" value="ECO:0007669"/>
    <property type="project" value="UniProtKB-UniRule"/>
</dbReference>
<organism evidence="10 11">
    <name type="scientific">Rhizobium jaguaris</name>
    <dbReference type="NCBI Taxonomy" id="1312183"/>
    <lineage>
        <taxon>Bacteria</taxon>
        <taxon>Pseudomonadati</taxon>
        <taxon>Pseudomonadota</taxon>
        <taxon>Alphaproteobacteria</taxon>
        <taxon>Hyphomicrobiales</taxon>
        <taxon>Rhizobiaceae</taxon>
        <taxon>Rhizobium/Agrobacterium group</taxon>
        <taxon>Rhizobium</taxon>
    </lineage>
</organism>
<dbReference type="InterPro" id="IPR037045">
    <property type="entry name" value="S8pro/Inhibitor_I9_sf"/>
</dbReference>
<dbReference type="PRINTS" id="PR00723">
    <property type="entry name" value="SUBTILISIN"/>
</dbReference>
<feature type="active site" description="Charge relay system" evidence="6 7">
    <location>
        <position position="344"/>
    </location>
</feature>
<dbReference type="InterPro" id="IPR023828">
    <property type="entry name" value="Peptidase_S8_Ser-AS"/>
</dbReference>
<dbReference type="OrthoDB" id="9816306at2"/>
<keyword evidence="11" id="KW-1185">Reference proteome</keyword>
<feature type="active site" description="Charge relay system" evidence="6 7">
    <location>
        <position position="183"/>
    </location>
</feature>
<reference evidence="10 11" key="1">
    <citation type="submission" date="2018-10" db="EMBL/GenBank/DDBJ databases">
        <title>Rhizobium etli, R. leguminosarum and a new Rhizobium genospecies from Phaseolus dumosus.</title>
        <authorList>
            <person name="Ramirez-Puebla S.T."/>
            <person name="Rogel-Hernandez M.A."/>
            <person name="Guerrero G."/>
            <person name="Ormeno-Orrillo E."/>
            <person name="Martinez-Romero J.C."/>
            <person name="Negrete-Yankelevich S."/>
            <person name="Martinez-Romero E."/>
        </authorList>
    </citation>
    <scope>NUCLEOTIDE SEQUENCE [LARGE SCALE GENOMIC DNA]</scope>
    <source>
        <strain evidence="10 11">CCGE525</strain>
        <plasmid evidence="11">prccge525a</plasmid>
    </source>
</reference>
<dbReference type="KEGG" id="rjg:CCGE525_37610"/>
<dbReference type="SUPFAM" id="SSF52743">
    <property type="entry name" value="Subtilisin-like"/>
    <property type="match status" value="1"/>
</dbReference>
<dbReference type="InterPro" id="IPR036852">
    <property type="entry name" value="Peptidase_S8/S53_dom_sf"/>
</dbReference>
<dbReference type="Proteomes" id="UP000282195">
    <property type="component" value="Plasmid pRCCGE525a"/>
</dbReference>
<evidence type="ECO:0000313" key="11">
    <source>
        <dbReference type="Proteomes" id="UP000282195"/>
    </source>
</evidence>
<dbReference type="InterPro" id="IPR000209">
    <property type="entry name" value="Peptidase_S8/S53_dom"/>
</dbReference>
<sequence length="414" mass="43007">MAEQRKSVIITFKAKEKRPDKEKDKLEIVRAAIAQEAMPHFLDATSLPIGAGRPVLEDEAVGYDVNQYEAPIVSAKLLKSEMDVLRKNANVANVEEDAPCYAIGSALQHLQIENQPAVMAETIPVGVAQILAPAAWGNSQGKGIRVGVVDTGIDFNHPDLKTNYGGGMSFVPGAPTPLDDQGHGTHCAGTIAAAINGAGVVGVAPQASLYAVKVLDRNGSGQFSWVIAGIDWCIQNKMHIISMSLGGSAAPTALQTICNVAWDRGLLIVAAAGNAQIQDPVPPAASNVGFPGKYKNVISVSAIDSGNVITSFSSRGAEVDVCAPGLNVLSTAPGGGYATMSGTSMACPHVAGAAALTWGAHRFSNNEQIWNLLASTVDNLGMPGWDRLYGYGRVNANAASGALVPPPTVPKRGV</sequence>
<dbReference type="EMBL" id="CP032697">
    <property type="protein sequence ID" value="AYG64448.1"/>
    <property type="molecule type" value="Genomic_DNA"/>
</dbReference>
<keyword evidence="4 7" id="KW-0378">Hydrolase</keyword>
<protein>
    <submittedName>
        <fullName evidence="10">Peptidase S8</fullName>
    </submittedName>
</protein>
<evidence type="ECO:0000256" key="4">
    <source>
        <dbReference type="ARBA" id="ARBA00022801"/>
    </source>
</evidence>
<evidence type="ECO:0000256" key="3">
    <source>
        <dbReference type="ARBA" id="ARBA00022723"/>
    </source>
</evidence>
<keyword evidence="2 7" id="KW-0645">Protease</keyword>
<dbReference type="Pfam" id="PF00082">
    <property type="entry name" value="Peptidase_S8"/>
    <property type="match status" value="1"/>
</dbReference>
<dbReference type="InterPro" id="IPR022398">
    <property type="entry name" value="Peptidase_S8_His-AS"/>
</dbReference>
<dbReference type="PROSITE" id="PS00136">
    <property type="entry name" value="SUBTILASE_ASP"/>
    <property type="match status" value="1"/>
</dbReference>
<keyword evidence="5 7" id="KW-0720">Serine protease</keyword>
<name>A0A387G1N7_9HYPH</name>
<accession>A0A387G1N7</accession>
<feature type="active site" description="Charge relay system" evidence="6 7">
    <location>
        <position position="150"/>
    </location>
</feature>
<geneLocation type="plasmid" evidence="11">
    <name>prccge525a</name>
</geneLocation>
<dbReference type="InterPro" id="IPR015500">
    <property type="entry name" value="Peptidase_S8_subtilisin-rel"/>
</dbReference>
<evidence type="ECO:0000256" key="6">
    <source>
        <dbReference type="PIRSR" id="PIRSR615500-1"/>
    </source>
</evidence>
<keyword evidence="10" id="KW-0614">Plasmid</keyword>
<dbReference type="RefSeq" id="WP_120709339.1">
    <property type="nucleotide sequence ID" value="NZ_CP032697.1"/>
</dbReference>